<dbReference type="STRING" id="578461.R0MGW4"/>
<protein>
    <submittedName>
        <fullName evidence="1">Importin-7</fullName>
    </submittedName>
</protein>
<dbReference type="PANTHER" id="PTHR10997">
    <property type="entry name" value="IMPORTIN-7, 8, 11"/>
    <property type="match status" value="1"/>
</dbReference>
<dbReference type="Proteomes" id="UP000016927">
    <property type="component" value="Unassembled WGS sequence"/>
</dbReference>
<dbReference type="GO" id="GO:0005635">
    <property type="term" value="C:nuclear envelope"/>
    <property type="evidence" value="ECO:0007669"/>
    <property type="project" value="TreeGrafter"/>
</dbReference>
<dbReference type="Gene3D" id="1.25.10.10">
    <property type="entry name" value="Leucine-rich Repeat Variant"/>
    <property type="match status" value="1"/>
</dbReference>
<dbReference type="SUPFAM" id="SSF48371">
    <property type="entry name" value="ARM repeat"/>
    <property type="match status" value="1"/>
</dbReference>
<evidence type="ECO:0000313" key="1">
    <source>
        <dbReference type="EMBL" id="EOB12023.1"/>
    </source>
</evidence>
<dbReference type="InterPro" id="IPR016024">
    <property type="entry name" value="ARM-type_fold"/>
</dbReference>
<gene>
    <name evidence="1" type="primary">IPO7</name>
    <name evidence="1" type="ORF">NBO_588g0004</name>
</gene>
<dbReference type="HOGENOM" id="CLU_652276_0_0_1"/>
<organism evidence="1 2">
    <name type="scientific">Nosema bombycis (strain CQ1 / CVCC 102059)</name>
    <name type="common">Microsporidian parasite</name>
    <name type="synonym">Pebrine of silkworm</name>
    <dbReference type="NCBI Taxonomy" id="578461"/>
    <lineage>
        <taxon>Eukaryota</taxon>
        <taxon>Fungi</taxon>
        <taxon>Fungi incertae sedis</taxon>
        <taxon>Microsporidia</taxon>
        <taxon>Nosematidae</taxon>
        <taxon>Nosema</taxon>
    </lineage>
</organism>
<dbReference type="InterPro" id="IPR011989">
    <property type="entry name" value="ARM-like"/>
</dbReference>
<dbReference type="GO" id="GO:0005829">
    <property type="term" value="C:cytosol"/>
    <property type="evidence" value="ECO:0007669"/>
    <property type="project" value="TreeGrafter"/>
</dbReference>
<dbReference type="GO" id="GO:0006606">
    <property type="term" value="P:protein import into nucleus"/>
    <property type="evidence" value="ECO:0007669"/>
    <property type="project" value="TreeGrafter"/>
</dbReference>
<reference evidence="1 2" key="1">
    <citation type="journal article" date="2013" name="BMC Genomics">
        <title>Comparative genomics of parasitic silkworm microsporidia reveal an association between genome expansion and host adaptation.</title>
        <authorList>
            <person name="Pan G."/>
            <person name="Xu J."/>
            <person name="Li T."/>
            <person name="Xia Q."/>
            <person name="Liu S.L."/>
            <person name="Zhang G."/>
            <person name="Li S."/>
            <person name="Li C."/>
            <person name="Liu H."/>
            <person name="Yang L."/>
            <person name="Liu T."/>
            <person name="Zhang X."/>
            <person name="Wu Z."/>
            <person name="Fan W."/>
            <person name="Dang X."/>
            <person name="Xiang H."/>
            <person name="Tao M."/>
            <person name="Li Y."/>
            <person name="Hu J."/>
            <person name="Li Z."/>
            <person name="Lin L."/>
            <person name="Luo J."/>
            <person name="Geng L."/>
            <person name="Wang L."/>
            <person name="Long M."/>
            <person name="Wan Y."/>
            <person name="He N."/>
            <person name="Zhang Z."/>
            <person name="Lu C."/>
            <person name="Keeling P.J."/>
            <person name="Wang J."/>
            <person name="Xiang Z."/>
            <person name="Zhou Z."/>
        </authorList>
    </citation>
    <scope>NUCLEOTIDE SEQUENCE [LARGE SCALE GENOMIC DNA]</scope>
    <source>
        <strain evidence="2">CQ1 / CVCC 102059</strain>
    </source>
</reference>
<dbReference type="OrthoDB" id="760868at2759"/>
<keyword evidence="2" id="KW-1185">Reference proteome</keyword>
<dbReference type="EMBL" id="KB909495">
    <property type="protein sequence ID" value="EOB12023.1"/>
    <property type="molecule type" value="Genomic_DNA"/>
</dbReference>
<accession>R0MGW4</accession>
<name>R0MGW4_NOSB1</name>
<sequence>MNSELREIFKNTLDSDETVRKRSEERLAILQRDPNALLQLPMTLMKDTDLIIKNTSSLFFKNAVISEWSSPYFEQSRFFIINNLVNYYREADGVSLVAYNNILIHIYNVDKMKVIESFLKNVIPGLKSSNQQDVEIVLNILELIFNAEKIKYNLESVLDLLFNTEGQTLITKLHDFISQNNFKNAKIVMKIFAKSYNYYAIPDFLCKPEIFSYIINISIEILKIQNANDDFFMKTKKWASFFLNKASNKGIKQFFKKAELSQFITEPTRFSFIYDILLKQLKFDNVIEPVKINSLEFLTTCASNKDAYKYLEKDVMYLLSDYILSLHELNDEEEDNFNYNQEKYLRDKYHYFNYSLRNDSSALFCEIVKNLKYNTTAMDWLLNFFIQIFEEYKIKPTKENLKKKYGALFLLSNVVHTVFNT</sequence>
<proteinExistence type="predicted"/>
<dbReference type="VEuPathDB" id="MicrosporidiaDB:NBO_588g0004"/>
<dbReference type="AlphaFoldDB" id="R0MGW4"/>
<evidence type="ECO:0000313" key="2">
    <source>
        <dbReference type="Proteomes" id="UP000016927"/>
    </source>
</evidence>